<name>A0A376FCF3_ENTAS</name>
<accession>A0A376FCF3</accession>
<dbReference type="InterPro" id="IPR044068">
    <property type="entry name" value="CB"/>
</dbReference>
<dbReference type="GO" id="GO:0015074">
    <property type="term" value="P:DNA integration"/>
    <property type="evidence" value="ECO:0007669"/>
    <property type="project" value="UniProtKB-KW"/>
</dbReference>
<keyword evidence="2 3" id="KW-0238">DNA-binding</keyword>
<evidence type="ECO:0000259" key="4">
    <source>
        <dbReference type="PROSITE" id="PS51900"/>
    </source>
</evidence>
<dbReference type="Proteomes" id="UP000255163">
    <property type="component" value="Unassembled WGS sequence"/>
</dbReference>
<dbReference type="PROSITE" id="PS51900">
    <property type="entry name" value="CB"/>
    <property type="match status" value="1"/>
</dbReference>
<protein>
    <submittedName>
        <fullName evidence="5">Putative integrase</fullName>
    </submittedName>
</protein>
<dbReference type="AlphaFoldDB" id="A0A376FCF3"/>
<keyword evidence="1" id="KW-0229">DNA integration</keyword>
<dbReference type="EMBL" id="UFYI01000007">
    <property type="protein sequence ID" value="STD22492.1"/>
    <property type="molecule type" value="Genomic_DNA"/>
</dbReference>
<evidence type="ECO:0000256" key="3">
    <source>
        <dbReference type="PROSITE-ProRule" id="PRU01248"/>
    </source>
</evidence>
<sequence length="70" mass="8054">MFLQSIGKVDISLDQIGRRLVTDFIEEQQKRDVAPQTVQNWLTSLGSLYEFAKRRYDAIAPPKSVSWSQP</sequence>
<evidence type="ECO:0000256" key="2">
    <source>
        <dbReference type="ARBA" id="ARBA00023125"/>
    </source>
</evidence>
<gene>
    <name evidence="5" type="ORF">NCTC12123_03313</name>
</gene>
<evidence type="ECO:0000313" key="6">
    <source>
        <dbReference type="Proteomes" id="UP000255163"/>
    </source>
</evidence>
<reference evidence="5 6" key="1">
    <citation type="submission" date="2018-06" db="EMBL/GenBank/DDBJ databases">
        <authorList>
            <consortium name="Pathogen Informatics"/>
            <person name="Doyle S."/>
        </authorList>
    </citation>
    <scope>NUCLEOTIDE SEQUENCE [LARGE SCALE GENOMIC DNA]</scope>
    <source>
        <strain evidence="5 6">NCTC12123</strain>
    </source>
</reference>
<dbReference type="InterPro" id="IPR010998">
    <property type="entry name" value="Integrase_recombinase_N"/>
</dbReference>
<dbReference type="Gene3D" id="1.10.150.130">
    <property type="match status" value="1"/>
</dbReference>
<proteinExistence type="predicted"/>
<feature type="domain" description="Core-binding (CB)" evidence="4">
    <location>
        <begin position="1"/>
        <end position="53"/>
    </location>
</feature>
<evidence type="ECO:0000313" key="5">
    <source>
        <dbReference type="EMBL" id="STD22492.1"/>
    </source>
</evidence>
<organism evidence="5 6">
    <name type="scientific">Enterobacter asburiae</name>
    <dbReference type="NCBI Taxonomy" id="61645"/>
    <lineage>
        <taxon>Bacteria</taxon>
        <taxon>Pseudomonadati</taxon>
        <taxon>Pseudomonadota</taxon>
        <taxon>Gammaproteobacteria</taxon>
        <taxon>Enterobacterales</taxon>
        <taxon>Enterobacteriaceae</taxon>
        <taxon>Enterobacter</taxon>
        <taxon>Enterobacter cloacae complex</taxon>
    </lineage>
</organism>
<evidence type="ECO:0000256" key="1">
    <source>
        <dbReference type="ARBA" id="ARBA00022908"/>
    </source>
</evidence>
<dbReference type="GO" id="GO:0003677">
    <property type="term" value="F:DNA binding"/>
    <property type="evidence" value="ECO:0007669"/>
    <property type="project" value="UniProtKB-UniRule"/>
</dbReference>